<dbReference type="EMBL" id="JBHRVA010000003">
    <property type="protein sequence ID" value="MFC3303008.1"/>
    <property type="molecule type" value="Genomic_DNA"/>
</dbReference>
<organism evidence="1 2">
    <name type="scientific">Parvularcula lutaonensis</name>
    <dbReference type="NCBI Taxonomy" id="491923"/>
    <lineage>
        <taxon>Bacteria</taxon>
        <taxon>Pseudomonadati</taxon>
        <taxon>Pseudomonadota</taxon>
        <taxon>Alphaproteobacteria</taxon>
        <taxon>Parvularculales</taxon>
        <taxon>Parvularculaceae</taxon>
        <taxon>Parvularcula</taxon>
    </lineage>
</organism>
<name>A0ABV7MD85_9PROT</name>
<reference evidence="2" key="1">
    <citation type="journal article" date="2019" name="Int. J. Syst. Evol. Microbiol.">
        <title>The Global Catalogue of Microorganisms (GCM) 10K type strain sequencing project: providing services to taxonomists for standard genome sequencing and annotation.</title>
        <authorList>
            <consortium name="The Broad Institute Genomics Platform"/>
            <consortium name="The Broad Institute Genome Sequencing Center for Infectious Disease"/>
            <person name="Wu L."/>
            <person name="Ma J."/>
        </authorList>
    </citation>
    <scope>NUCLEOTIDE SEQUENCE [LARGE SCALE GENOMIC DNA]</scope>
    <source>
        <strain evidence="2">KCTC 22245</strain>
    </source>
</reference>
<gene>
    <name evidence="1" type="ORF">ACFONP_09715</name>
</gene>
<proteinExistence type="predicted"/>
<protein>
    <submittedName>
        <fullName evidence="1">Uncharacterized protein</fullName>
    </submittedName>
</protein>
<dbReference type="RefSeq" id="WP_189575142.1">
    <property type="nucleotide sequence ID" value="NZ_BMXU01000002.1"/>
</dbReference>
<keyword evidence="2" id="KW-1185">Reference proteome</keyword>
<comment type="caution">
    <text evidence="1">The sequence shown here is derived from an EMBL/GenBank/DDBJ whole genome shotgun (WGS) entry which is preliminary data.</text>
</comment>
<sequence>MANLSFHVAFSKEPTGDIETYWDELPDGAELRVTNDDGVWLSGNREGLLLLSTKLAEIALRDLEPGWHSHIQKLEKSDLDFTVEKLAD</sequence>
<evidence type="ECO:0000313" key="1">
    <source>
        <dbReference type="EMBL" id="MFC3303008.1"/>
    </source>
</evidence>
<accession>A0ABV7MD85</accession>
<evidence type="ECO:0000313" key="2">
    <source>
        <dbReference type="Proteomes" id="UP001595607"/>
    </source>
</evidence>
<dbReference type="Proteomes" id="UP001595607">
    <property type="component" value="Unassembled WGS sequence"/>
</dbReference>